<dbReference type="OrthoDB" id="9933533at2"/>
<gene>
    <name evidence="1" type="ORF">SAMN04488502_11555</name>
</gene>
<reference evidence="1 2" key="1">
    <citation type="submission" date="2016-10" db="EMBL/GenBank/DDBJ databases">
        <authorList>
            <person name="de Groot N.N."/>
        </authorList>
    </citation>
    <scope>NUCLEOTIDE SEQUENCE [LARGE SCALE GENOMIC DNA]</scope>
    <source>
        <strain evidence="1 2">DSM 1736</strain>
    </source>
</reference>
<evidence type="ECO:0000313" key="2">
    <source>
        <dbReference type="Proteomes" id="UP000214880"/>
    </source>
</evidence>
<sequence>MIPVPKDKGAGKAACSANSFMLLPGRVVAETFEQAVELIMQRIATKGLVLIKPVEPHPSRVQHLEGSVWWEYYAKVKEREANA</sequence>
<keyword evidence="2" id="KW-1185">Reference proteome</keyword>
<name>A0A1G9ZTC5_9FIRM</name>
<dbReference type="STRING" id="146817.SAMN04488502_11555"/>
<accession>A0A1G9ZTC5</accession>
<evidence type="ECO:0000313" key="1">
    <source>
        <dbReference type="EMBL" id="SDN24355.1"/>
    </source>
</evidence>
<protein>
    <submittedName>
        <fullName evidence="1">Uncharacterized protein</fullName>
    </submittedName>
</protein>
<proteinExistence type="predicted"/>
<organism evidence="1 2">
    <name type="scientific">Dendrosporobacter quercicolus</name>
    <dbReference type="NCBI Taxonomy" id="146817"/>
    <lineage>
        <taxon>Bacteria</taxon>
        <taxon>Bacillati</taxon>
        <taxon>Bacillota</taxon>
        <taxon>Negativicutes</taxon>
        <taxon>Selenomonadales</taxon>
        <taxon>Sporomusaceae</taxon>
        <taxon>Dendrosporobacter</taxon>
    </lineage>
</organism>
<dbReference type="AlphaFoldDB" id="A0A1G9ZTC5"/>
<dbReference type="EMBL" id="FNHB01000015">
    <property type="protein sequence ID" value="SDN24355.1"/>
    <property type="molecule type" value="Genomic_DNA"/>
</dbReference>
<dbReference type="Proteomes" id="UP000214880">
    <property type="component" value="Unassembled WGS sequence"/>
</dbReference>
<dbReference type="RefSeq" id="WP_092074971.1">
    <property type="nucleotide sequence ID" value="NZ_FNHB01000015.1"/>
</dbReference>